<keyword evidence="4" id="KW-0648">Protein biosynthesis</keyword>
<dbReference type="GO" id="GO:0003746">
    <property type="term" value="F:translation elongation factor activity"/>
    <property type="evidence" value="ECO:0007669"/>
    <property type="project" value="UniProtKB-KW"/>
</dbReference>
<organism evidence="4 5">
    <name type="scientific">Myotis brandtii</name>
    <name type="common">Brandt's bat</name>
    <dbReference type="NCBI Taxonomy" id="109478"/>
    <lineage>
        <taxon>Eukaryota</taxon>
        <taxon>Metazoa</taxon>
        <taxon>Chordata</taxon>
        <taxon>Craniata</taxon>
        <taxon>Vertebrata</taxon>
        <taxon>Euteleostomi</taxon>
        <taxon>Mammalia</taxon>
        <taxon>Eutheria</taxon>
        <taxon>Laurasiatheria</taxon>
        <taxon>Chiroptera</taxon>
        <taxon>Yangochiroptera</taxon>
        <taxon>Vespertilionidae</taxon>
        <taxon>Myotis</taxon>
    </lineage>
</organism>
<feature type="domain" description="Tr-type G" evidence="3">
    <location>
        <begin position="1"/>
        <end position="96"/>
    </location>
</feature>
<keyword evidence="1" id="KW-0547">Nucleotide-binding</keyword>
<evidence type="ECO:0000256" key="1">
    <source>
        <dbReference type="ARBA" id="ARBA00022741"/>
    </source>
</evidence>
<evidence type="ECO:0000256" key="2">
    <source>
        <dbReference type="ARBA" id="ARBA00023134"/>
    </source>
</evidence>
<dbReference type="PANTHER" id="PTHR23115">
    <property type="entry name" value="TRANSLATION FACTOR"/>
    <property type="match status" value="1"/>
</dbReference>
<reference evidence="4 5" key="1">
    <citation type="journal article" date="2013" name="Nat. Commun.">
        <title>Genome analysis reveals insights into physiology and longevity of the Brandt's bat Myotis brandtii.</title>
        <authorList>
            <person name="Seim I."/>
            <person name="Fang X."/>
            <person name="Xiong Z."/>
            <person name="Lobanov A.V."/>
            <person name="Huang Z."/>
            <person name="Ma S."/>
            <person name="Feng Y."/>
            <person name="Turanov A.A."/>
            <person name="Zhu Y."/>
            <person name="Lenz T.L."/>
            <person name="Gerashchenko M.V."/>
            <person name="Fan D."/>
            <person name="Hee Yim S."/>
            <person name="Yao X."/>
            <person name="Jordan D."/>
            <person name="Xiong Y."/>
            <person name="Ma Y."/>
            <person name="Lyapunov A.N."/>
            <person name="Chen G."/>
            <person name="Kulakova O.I."/>
            <person name="Sun Y."/>
            <person name="Lee S.G."/>
            <person name="Bronson R.T."/>
            <person name="Moskalev A.A."/>
            <person name="Sunyaev S.R."/>
            <person name="Zhang G."/>
            <person name="Krogh A."/>
            <person name="Wang J."/>
            <person name="Gladyshev V.N."/>
        </authorList>
    </citation>
    <scope>NUCLEOTIDE SEQUENCE [LARGE SCALE GENOMIC DNA]</scope>
</reference>
<dbReference type="SUPFAM" id="SSF52540">
    <property type="entry name" value="P-loop containing nucleoside triphosphate hydrolases"/>
    <property type="match status" value="1"/>
</dbReference>
<dbReference type="Gene3D" id="3.40.50.300">
    <property type="entry name" value="P-loop containing nucleotide triphosphate hydrolases"/>
    <property type="match status" value="1"/>
</dbReference>
<dbReference type="Pfam" id="PF00009">
    <property type="entry name" value="GTP_EFTU"/>
    <property type="match status" value="1"/>
</dbReference>
<dbReference type="GO" id="GO:0003924">
    <property type="term" value="F:GTPase activity"/>
    <property type="evidence" value="ECO:0007669"/>
    <property type="project" value="InterPro"/>
</dbReference>
<dbReference type="InterPro" id="IPR050100">
    <property type="entry name" value="TRAFAC_GTPase_members"/>
</dbReference>
<dbReference type="GO" id="GO:0005525">
    <property type="term" value="F:GTP binding"/>
    <property type="evidence" value="ECO:0007669"/>
    <property type="project" value="UniProtKB-KW"/>
</dbReference>
<evidence type="ECO:0000259" key="3">
    <source>
        <dbReference type="PROSITE" id="PS51722"/>
    </source>
</evidence>
<keyword evidence="2" id="KW-0342">GTP-binding</keyword>
<keyword evidence="5" id="KW-1185">Reference proteome</keyword>
<dbReference type="PROSITE" id="PS51722">
    <property type="entry name" value="G_TR_2"/>
    <property type="match status" value="1"/>
</dbReference>
<evidence type="ECO:0000313" key="5">
    <source>
        <dbReference type="Proteomes" id="UP000052978"/>
    </source>
</evidence>
<protein>
    <submittedName>
        <fullName evidence="4">Elongation factor 1-alpha 1</fullName>
    </submittedName>
</protein>
<dbReference type="Proteomes" id="UP000052978">
    <property type="component" value="Unassembled WGS sequence"/>
</dbReference>
<dbReference type="InterPro" id="IPR027417">
    <property type="entry name" value="P-loop_NTPase"/>
</dbReference>
<accession>S7MZH2</accession>
<name>S7MZH2_MYOBR</name>
<proteinExistence type="predicted"/>
<dbReference type="AlphaFoldDB" id="S7MZH2"/>
<sequence>MGKGSFKDAWVLDKLKAEREGGITIDISLWKFETSTYYVTIIDAPGHRDFIKNMITGTSQADCAVLIVAAGVGEFEAGSSKNGQTVSMPFWPTHWV</sequence>
<evidence type="ECO:0000313" key="4">
    <source>
        <dbReference type="EMBL" id="EPQ10001.1"/>
    </source>
</evidence>
<dbReference type="PRINTS" id="PR00315">
    <property type="entry name" value="ELONGATNFCT"/>
</dbReference>
<dbReference type="InterPro" id="IPR000795">
    <property type="entry name" value="T_Tr_GTP-bd_dom"/>
</dbReference>
<keyword evidence="4" id="KW-0251">Elongation factor</keyword>
<dbReference type="EMBL" id="KE162881">
    <property type="protein sequence ID" value="EPQ10001.1"/>
    <property type="molecule type" value="Genomic_DNA"/>
</dbReference>
<gene>
    <name evidence="4" type="ORF">D623_10001114</name>
</gene>